<dbReference type="Proteomes" id="UP000005238">
    <property type="component" value="Unassembled WGS sequence"/>
</dbReference>
<evidence type="ECO:0000256" key="2">
    <source>
        <dbReference type="ARBA" id="ARBA00004120"/>
    </source>
</evidence>
<evidence type="ECO:0000256" key="4">
    <source>
        <dbReference type="ARBA" id="ARBA00023054"/>
    </source>
</evidence>
<keyword evidence="11" id="KW-1185">Reference proteome</keyword>
<dbReference type="AlphaFoldDB" id="H3HC18"/>
<keyword evidence="7" id="KW-0862">Zinc</keyword>
<accession>H3HC18</accession>
<dbReference type="PROSITE" id="PS50157">
    <property type="entry name" value="ZINC_FINGER_C2H2_2"/>
    <property type="match status" value="1"/>
</dbReference>
<evidence type="ECO:0000313" key="10">
    <source>
        <dbReference type="EnsemblProtists" id="Phyra94712"/>
    </source>
</evidence>
<dbReference type="GO" id="GO:0005814">
    <property type="term" value="C:centriole"/>
    <property type="evidence" value="ECO:0007669"/>
    <property type="project" value="UniProtKB-SubCell"/>
</dbReference>
<evidence type="ECO:0000256" key="1">
    <source>
        <dbReference type="ARBA" id="ARBA00004114"/>
    </source>
</evidence>
<feature type="domain" description="C2H2-type" evidence="9">
    <location>
        <begin position="181"/>
        <end position="209"/>
    </location>
</feature>
<comment type="similarity">
    <text evidence="3">Belongs to the DZIP C2H2-type zinc-finger protein family.</text>
</comment>
<keyword evidence="6" id="KW-0966">Cell projection</keyword>
<evidence type="ECO:0000256" key="3">
    <source>
        <dbReference type="ARBA" id="ARBA00009131"/>
    </source>
</evidence>
<dbReference type="HOGENOM" id="CLU_718616_0_0_1"/>
<dbReference type="EMBL" id="DS566019">
    <property type="status" value="NOT_ANNOTATED_CDS"/>
    <property type="molecule type" value="Genomic_DNA"/>
</dbReference>
<dbReference type="PANTHER" id="PTHR21502:SF3">
    <property type="entry name" value="CILIUM ASSEMBLY PROTEIN DZIP1L"/>
    <property type="match status" value="1"/>
</dbReference>
<dbReference type="VEuPathDB" id="FungiDB:KRP22_1566"/>
<reference evidence="11" key="1">
    <citation type="journal article" date="2006" name="Science">
        <title>Phytophthora genome sequences uncover evolutionary origins and mechanisms of pathogenesis.</title>
        <authorList>
            <person name="Tyler B.M."/>
            <person name="Tripathy S."/>
            <person name="Zhang X."/>
            <person name="Dehal P."/>
            <person name="Jiang R.H."/>
            <person name="Aerts A."/>
            <person name="Arredondo F.D."/>
            <person name="Baxter L."/>
            <person name="Bensasson D."/>
            <person name="Beynon J.L."/>
            <person name="Chapman J."/>
            <person name="Damasceno C.M."/>
            <person name="Dorrance A.E."/>
            <person name="Dou D."/>
            <person name="Dickerman A.W."/>
            <person name="Dubchak I.L."/>
            <person name="Garbelotto M."/>
            <person name="Gijzen M."/>
            <person name="Gordon S.G."/>
            <person name="Govers F."/>
            <person name="Grunwald N.J."/>
            <person name="Huang W."/>
            <person name="Ivors K.L."/>
            <person name="Jones R.W."/>
            <person name="Kamoun S."/>
            <person name="Krampis K."/>
            <person name="Lamour K.H."/>
            <person name="Lee M.K."/>
            <person name="McDonald W.H."/>
            <person name="Medina M."/>
            <person name="Meijer H.J."/>
            <person name="Nordberg E.K."/>
            <person name="Maclean D.J."/>
            <person name="Ospina-Giraldo M.D."/>
            <person name="Morris P.F."/>
            <person name="Phuntumart V."/>
            <person name="Putnam N.H."/>
            <person name="Rash S."/>
            <person name="Rose J.K."/>
            <person name="Sakihama Y."/>
            <person name="Salamov A.A."/>
            <person name="Savidor A."/>
            <person name="Scheuring C.F."/>
            <person name="Smith B.M."/>
            <person name="Sobral B.W."/>
            <person name="Terry A."/>
            <person name="Torto-Alalibo T.A."/>
            <person name="Win J."/>
            <person name="Xu Z."/>
            <person name="Zhang H."/>
            <person name="Grigoriev I.V."/>
            <person name="Rokhsar D.S."/>
            <person name="Boore J.L."/>
        </authorList>
    </citation>
    <scope>NUCLEOTIDE SEQUENCE [LARGE SCALE GENOMIC DNA]</scope>
    <source>
        <strain evidence="11">Pr102</strain>
    </source>
</reference>
<keyword evidence="7" id="KW-0863">Zinc-finger</keyword>
<dbReference type="GO" id="GO:0008270">
    <property type="term" value="F:zinc ion binding"/>
    <property type="evidence" value="ECO:0007669"/>
    <property type="project" value="UniProtKB-KW"/>
</dbReference>
<evidence type="ECO:0000256" key="8">
    <source>
        <dbReference type="SAM" id="Coils"/>
    </source>
</evidence>
<keyword evidence="4 8" id="KW-0175">Coiled coil</keyword>
<proteinExistence type="inferred from homology"/>
<keyword evidence="7" id="KW-0479">Metal-binding</keyword>
<protein>
    <recommendedName>
        <fullName evidence="9">C2H2-type domain-containing protein</fullName>
    </recommendedName>
</protein>
<dbReference type="PROSITE" id="PS00028">
    <property type="entry name" value="ZINC_FINGER_C2H2_1"/>
    <property type="match status" value="1"/>
</dbReference>
<sequence>MRRFCWRERSEQLNWRLLGALDVDDAVRRGDPALLEPYALHVTFARLPNAPKDPTTRDAWFLLRVLQLSMEYLLYMRARDGDVLDSLGQEMRQLETARDELLLCEHKWKARTRSGEKQVEKLHQVLQNIAKLLQIHGASPSAVATIETLLTELISGRRARQRKKTLMEKGDEEMDEVQEARACGFCGKLFSSAEYLEKHLVRRHAGESLEVETLVKHKMKRDFEREGEDKENKMKNEDAAASEVAMQKMVQQVERALHDHEEKLRSLAEEEATKVQQMYERLHAETKLAGELNLSRKKTEDEHKFTFKR</sequence>
<dbReference type="InParanoid" id="H3HC18"/>
<evidence type="ECO:0000256" key="6">
    <source>
        <dbReference type="ARBA" id="ARBA00023273"/>
    </source>
</evidence>
<comment type="subcellular location">
    <subcellularLocation>
        <location evidence="2">Cytoplasm</location>
        <location evidence="2">Cytoskeleton</location>
        <location evidence="2">Cilium basal body</location>
    </subcellularLocation>
    <subcellularLocation>
        <location evidence="1">Cytoplasm</location>
        <location evidence="1">Cytoskeleton</location>
        <location evidence="1">Microtubule organizing center</location>
        <location evidence="1">Centrosome</location>
        <location evidence="1">Centriole</location>
    </subcellularLocation>
</comment>
<keyword evidence="5" id="KW-0963">Cytoplasm</keyword>
<reference evidence="10" key="2">
    <citation type="submission" date="2015-06" db="UniProtKB">
        <authorList>
            <consortium name="EnsemblProtists"/>
        </authorList>
    </citation>
    <scope>IDENTIFICATION</scope>
    <source>
        <strain evidence="10">Pr102</strain>
    </source>
</reference>
<dbReference type="EnsemblProtists" id="Phyra94712">
    <property type="protein sequence ID" value="Phyra94712"/>
    <property type="gene ID" value="Phyra94712"/>
</dbReference>
<evidence type="ECO:0000313" key="11">
    <source>
        <dbReference type="Proteomes" id="UP000005238"/>
    </source>
</evidence>
<dbReference type="eggNOG" id="ENOG502S4P4">
    <property type="taxonomic scope" value="Eukaryota"/>
</dbReference>
<name>H3HC18_PHYRM</name>
<dbReference type="InterPro" id="IPR051241">
    <property type="entry name" value="DZIP_RILPL"/>
</dbReference>
<dbReference type="InterPro" id="IPR013087">
    <property type="entry name" value="Znf_C2H2_type"/>
</dbReference>
<organism evidence="10 11">
    <name type="scientific">Phytophthora ramorum</name>
    <name type="common">Sudden oak death agent</name>
    <dbReference type="NCBI Taxonomy" id="164328"/>
    <lineage>
        <taxon>Eukaryota</taxon>
        <taxon>Sar</taxon>
        <taxon>Stramenopiles</taxon>
        <taxon>Oomycota</taxon>
        <taxon>Peronosporomycetes</taxon>
        <taxon>Peronosporales</taxon>
        <taxon>Peronosporaceae</taxon>
        <taxon>Phytophthora</taxon>
    </lineage>
</organism>
<keyword evidence="5" id="KW-0206">Cytoskeleton</keyword>
<evidence type="ECO:0000256" key="5">
    <source>
        <dbReference type="ARBA" id="ARBA00023212"/>
    </source>
</evidence>
<evidence type="ECO:0000256" key="7">
    <source>
        <dbReference type="PROSITE-ProRule" id="PRU00042"/>
    </source>
</evidence>
<evidence type="ECO:0000259" key="9">
    <source>
        <dbReference type="PROSITE" id="PS50157"/>
    </source>
</evidence>
<dbReference type="OMA" id="CWRERTE"/>
<dbReference type="VEuPathDB" id="FungiDB:KRP23_1071"/>
<dbReference type="Pfam" id="PF13815">
    <property type="entry name" value="Dzip-like_N"/>
    <property type="match status" value="1"/>
</dbReference>
<dbReference type="InterPro" id="IPR032714">
    <property type="entry name" value="DZIP1_N"/>
</dbReference>
<feature type="coiled-coil region" evidence="8">
    <location>
        <begin position="220"/>
        <end position="285"/>
    </location>
</feature>
<dbReference type="PANTHER" id="PTHR21502">
    <property type="entry name" value="ZINC FINGER PROTEIN DZIP1"/>
    <property type="match status" value="1"/>
</dbReference>